<sequence length="109" mass="11539">MMPGTAPNINMFMMPSRAPGMNMFMVYGTAPGMNMFMIRGTGLCGRGSGGGDGGERRYKSNMQLQNEPGPDACTMRAAAMQTDCTQLGTGHGRSLSAGSLSLLTRETSY</sequence>
<proteinExistence type="predicted"/>
<organism evidence="3">
    <name type="scientific">Colletotrichum graminicola (strain M1.001 / M2 / FGSC 10212)</name>
    <name type="common">Maize anthracnose fungus</name>
    <name type="synonym">Glomerella graminicola</name>
    <dbReference type="NCBI Taxonomy" id="645133"/>
    <lineage>
        <taxon>Eukaryota</taxon>
        <taxon>Fungi</taxon>
        <taxon>Dikarya</taxon>
        <taxon>Ascomycota</taxon>
        <taxon>Pezizomycotina</taxon>
        <taxon>Sordariomycetes</taxon>
        <taxon>Hypocreomycetidae</taxon>
        <taxon>Glomerellales</taxon>
        <taxon>Glomerellaceae</taxon>
        <taxon>Colletotrichum</taxon>
        <taxon>Colletotrichum graminicola species complex</taxon>
    </lineage>
</organism>
<dbReference type="EMBL" id="GG697435">
    <property type="protein sequence ID" value="EFQ36532.1"/>
    <property type="molecule type" value="Genomic_DNA"/>
</dbReference>
<dbReference type="GeneID" id="24417055"/>
<feature type="region of interest" description="Disordered" evidence="1">
    <location>
        <begin position="88"/>
        <end position="109"/>
    </location>
</feature>
<dbReference type="AlphaFoldDB" id="E3R094"/>
<gene>
    <name evidence="2" type="ORF">GLRG_11691</name>
</gene>
<evidence type="ECO:0000256" key="1">
    <source>
        <dbReference type="SAM" id="MobiDB-lite"/>
    </source>
</evidence>
<evidence type="ECO:0000313" key="2">
    <source>
        <dbReference type="EMBL" id="EFQ36532.1"/>
    </source>
</evidence>
<dbReference type="RefSeq" id="XP_008100552.1">
    <property type="nucleotide sequence ID" value="XM_008102361.1"/>
</dbReference>
<protein>
    <submittedName>
        <fullName evidence="2">Uncharacterized protein</fullName>
    </submittedName>
</protein>
<evidence type="ECO:0000313" key="3">
    <source>
        <dbReference type="Proteomes" id="UP000008782"/>
    </source>
</evidence>
<feature type="compositionally biased region" description="Low complexity" evidence="1">
    <location>
        <begin position="94"/>
        <end position="103"/>
    </location>
</feature>
<accession>E3R094</accession>
<dbReference type="HOGENOM" id="CLU_2183758_0_0_1"/>
<reference evidence="3" key="1">
    <citation type="journal article" date="2012" name="Nat. Genet.">
        <title>Lifestyle transitions in plant pathogenic Colletotrichum fungi deciphered by genome and transcriptome analyses.</title>
        <authorList>
            <person name="O'Connell R.J."/>
            <person name="Thon M.R."/>
            <person name="Hacquard S."/>
            <person name="Amyotte S.G."/>
            <person name="Kleemann J."/>
            <person name="Torres M.F."/>
            <person name="Damm U."/>
            <person name="Buiate E.A."/>
            <person name="Epstein L."/>
            <person name="Alkan N."/>
            <person name="Altmueller J."/>
            <person name="Alvarado-Balderrama L."/>
            <person name="Bauser C.A."/>
            <person name="Becker C."/>
            <person name="Birren B.W."/>
            <person name="Chen Z."/>
            <person name="Choi J."/>
            <person name="Crouch J.A."/>
            <person name="Duvick J.P."/>
            <person name="Farman M.A."/>
            <person name="Gan P."/>
            <person name="Heiman D."/>
            <person name="Henrissat B."/>
            <person name="Howard R.J."/>
            <person name="Kabbage M."/>
            <person name="Koch C."/>
            <person name="Kracher B."/>
            <person name="Kubo Y."/>
            <person name="Law A.D."/>
            <person name="Lebrun M.-H."/>
            <person name="Lee Y.-H."/>
            <person name="Miyara I."/>
            <person name="Moore N."/>
            <person name="Neumann U."/>
            <person name="Nordstroem K."/>
            <person name="Panaccione D.G."/>
            <person name="Panstruga R."/>
            <person name="Place M."/>
            <person name="Proctor R.H."/>
            <person name="Prusky D."/>
            <person name="Rech G."/>
            <person name="Reinhardt R."/>
            <person name="Rollins J.A."/>
            <person name="Rounsley S."/>
            <person name="Schardl C.L."/>
            <person name="Schwartz D.C."/>
            <person name="Shenoy N."/>
            <person name="Shirasu K."/>
            <person name="Sikhakolli U.R."/>
            <person name="Stueber K."/>
            <person name="Sukno S.A."/>
            <person name="Sweigard J.A."/>
            <person name="Takano Y."/>
            <person name="Takahara H."/>
            <person name="Trail F."/>
            <person name="van der Does H.C."/>
            <person name="Voll L.M."/>
            <person name="Will I."/>
            <person name="Young S."/>
            <person name="Zeng Q."/>
            <person name="Zhang J."/>
            <person name="Zhou S."/>
            <person name="Dickman M.B."/>
            <person name="Schulze-Lefert P."/>
            <person name="Ver Loren van Themaat E."/>
            <person name="Ma L.-J."/>
            <person name="Vaillancourt L.J."/>
        </authorList>
    </citation>
    <scope>NUCLEOTIDE SEQUENCE [LARGE SCALE GENOMIC DNA]</scope>
    <source>
        <strain evidence="3">M1.001 / M2 / FGSC 10212</strain>
    </source>
</reference>
<name>E3R094_COLGM</name>
<dbReference type="Proteomes" id="UP000008782">
    <property type="component" value="Unassembled WGS sequence"/>
</dbReference>
<keyword evidence="3" id="KW-1185">Reference proteome</keyword>
<dbReference type="VEuPathDB" id="FungiDB:GLRG_11691"/>